<feature type="region of interest" description="Disordered" evidence="4">
    <location>
        <begin position="1"/>
        <end position="54"/>
    </location>
</feature>
<feature type="repeat" description="PPR" evidence="3">
    <location>
        <begin position="349"/>
        <end position="383"/>
    </location>
</feature>
<dbReference type="Gramene" id="TKV95386">
    <property type="protein sequence ID" value="TKV95386"/>
    <property type="gene ID" value="SEVIR_9G359800v2"/>
</dbReference>
<keyword evidence="6" id="KW-1185">Reference proteome</keyword>
<evidence type="ECO:0000256" key="3">
    <source>
        <dbReference type="PROSITE-ProRule" id="PRU00708"/>
    </source>
</evidence>
<reference evidence="5" key="1">
    <citation type="submission" date="2019-03" db="EMBL/GenBank/DDBJ databases">
        <title>WGS assembly of Setaria viridis.</title>
        <authorList>
            <person name="Huang P."/>
            <person name="Jenkins J."/>
            <person name="Grimwood J."/>
            <person name="Barry K."/>
            <person name="Healey A."/>
            <person name="Mamidi S."/>
            <person name="Sreedasyam A."/>
            <person name="Shu S."/>
            <person name="Feldman M."/>
            <person name="Wu J."/>
            <person name="Yu Y."/>
            <person name="Chen C."/>
            <person name="Johnson J."/>
            <person name="Rokhsar D."/>
            <person name="Baxter I."/>
            <person name="Schmutz J."/>
            <person name="Brutnell T."/>
            <person name="Kellogg E."/>
        </authorList>
    </citation>
    <scope>NUCLEOTIDE SEQUENCE [LARGE SCALE GENOMIC DNA]</scope>
</reference>
<dbReference type="Pfam" id="PF01535">
    <property type="entry name" value="PPR"/>
    <property type="match status" value="3"/>
</dbReference>
<proteinExistence type="predicted"/>
<evidence type="ECO:0000256" key="1">
    <source>
        <dbReference type="ARBA" id="ARBA00022737"/>
    </source>
</evidence>
<dbReference type="FunFam" id="1.25.40.10:FF:001105">
    <property type="entry name" value="Pentatricopeptide repeat-containing protein, chloroplastic"/>
    <property type="match status" value="1"/>
</dbReference>
<dbReference type="Pfam" id="PF13812">
    <property type="entry name" value="PPR_3"/>
    <property type="match status" value="1"/>
</dbReference>
<dbReference type="OMA" id="WKFSRLM"/>
<organism evidence="5 6">
    <name type="scientific">Setaria viridis</name>
    <name type="common">Green bristlegrass</name>
    <name type="synonym">Setaria italica subsp. viridis</name>
    <dbReference type="NCBI Taxonomy" id="4556"/>
    <lineage>
        <taxon>Eukaryota</taxon>
        <taxon>Viridiplantae</taxon>
        <taxon>Streptophyta</taxon>
        <taxon>Embryophyta</taxon>
        <taxon>Tracheophyta</taxon>
        <taxon>Spermatophyta</taxon>
        <taxon>Magnoliopsida</taxon>
        <taxon>Liliopsida</taxon>
        <taxon>Poales</taxon>
        <taxon>Poaceae</taxon>
        <taxon>PACMAD clade</taxon>
        <taxon>Panicoideae</taxon>
        <taxon>Panicodae</taxon>
        <taxon>Paniceae</taxon>
        <taxon>Cenchrinae</taxon>
        <taxon>Setaria</taxon>
    </lineage>
</organism>
<evidence type="ECO:0008006" key="7">
    <source>
        <dbReference type="Google" id="ProtNLM"/>
    </source>
</evidence>
<sequence>MAVSSPPPSRFHLSLNLQNPTPNPSPSRGKPRPAPTTETLRRRLLRRGVSPTPKILHALRKKEALKALRRARKDTAAAAASSSSSAAALHARDGKLAVVEEDEDETRFRAAAAEYRALVGRPWDGAARGVAPPRGGDGEEEGLEGLREMLVARRGDGFRWLLDDDIEAEAAERKQQKCPGTGWDADPGDEEMRIQLLVSRLNEDSLSSRDWRLTRMMKKADLMYNEDNLLRILDGLEARGNWKQALAVTEWVYNENSYRHRKSRFVYTKLLSILGKSLRATEALRVFNIMRGDAQIYPDMPAYHSIAVTLGRAGLLKELIKIIEYMRQKPSKRVMKMRRKDWDPSLEPDVLVYNSVLNACVLSQQWKGVFWVFQQMRISSLPPTGATFGLAMELHLKVMLKAKKYDFVQKFYEKMQKNGIPPRAITYKVLVRAFWEQGKINEAVEAVNEMEQRGVVGAASVYYELACCLCNNGRWRDAMLQVGKLKQLPLTKPLEYTFTGMILASFNGGYIYECISIFESMKDYCTPNIGTVNVMLKVYGRCDMFGKAKDLFETTKACFSNSQTFVHEHSSLMPDVYTYSSMLEASASAQQWEYFENVYREMALSHHHLDQSKYSWLLIKACRAGKSYLLEHALDSILERGEIPDLQLIVELICQSIAQRDYGRVQQFLTVIAEASIKTNEVEWANILQQNEHQFSVDALRDLINYLSTSGTIDADPALSLVRALQSQCEATSIKDTYLLVDGTGTQQYERSLLENEGENSSSNLTEQDQLTDTRKDWCTNKLLDAPDSDRDIPQLGVAAVMSRDISLSRPRLENKHGQCDLGQSGTQVSAIDEVLDSMSYYGDSLYREVPSASEILELWEQERINDMFDPKAESRTTHTRGS</sequence>
<dbReference type="GO" id="GO:0009507">
    <property type="term" value="C:chloroplast"/>
    <property type="evidence" value="ECO:0007669"/>
    <property type="project" value="TreeGrafter"/>
</dbReference>
<name>A0A4U6TDX2_SETVI</name>
<dbReference type="InterPro" id="IPR011990">
    <property type="entry name" value="TPR-like_helical_dom_sf"/>
</dbReference>
<keyword evidence="1" id="KW-0677">Repeat</keyword>
<dbReference type="PANTHER" id="PTHR46935:SF2">
    <property type="entry name" value="PENTACOTRIPEPTIDE-REPEAT REGION OF PRORP DOMAIN-CONTAINING PROTEIN"/>
    <property type="match status" value="1"/>
</dbReference>
<evidence type="ECO:0000256" key="4">
    <source>
        <dbReference type="SAM" id="MobiDB-lite"/>
    </source>
</evidence>
<dbReference type="FunFam" id="1.25.40.10:FF:001552">
    <property type="entry name" value="Predicted protein"/>
    <property type="match status" value="1"/>
</dbReference>
<accession>A0A4U6TDX2</accession>
<dbReference type="PANTHER" id="PTHR46935">
    <property type="entry name" value="OS01G0674700 PROTEIN"/>
    <property type="match status" value="1"/>
</dbReference>
<evidence type="ECO:0000313" key="6">
    <source>
        <dbReference type="Proteomes" id="UP000298652"/>
    </source>
</evidence>
<dbReference type="Gene3D" id="1.25.40.10">
    <property type="entry name" value="Tetratricopeptide repeat domain"/>
    <property type="match status" value="5"/>
</dbReference>
<dbReference type="EMBL" id="CM016560">
    <property type="protein sequence ID" value="TKV95386.1"/>
    <property type="molecule type" value="Genomic_DNA"/>
</dbReference>
<protein>
    <recommendedName>
        <fullName evidence="7">Pentacotripeptide-repeat region of PRORP domain-containing protein</fullName>
    </recommendedName>
</protein>
<dbReference type="Proteomes" id="UP000298652">
    <property type="component" value="Chromosome 9"/>
</dbReference>
<evidence type="ECO:0000313" key="5">
    <source>
        <dbReference type="EMBL" id="TKV95386.1"/>
    </source>
</evidence>
<dbReference type="SUPFAM" id="SSF48452">
    <property type="entry name" value="TPR-like"/>
    <property type="match status" value="1"/>
</dbReference>
<dbReference type="InterPro" id="IPR002885">
    <property type="entry name" value="PPR_rpt"/>
</dbReference>
<dbReference type="GO" id="GO:0009658">
    <property type="term" value="P:chloroplast organization"/>
    <property type="evidence" value="ECO:0007669"/>
    <property type="project" value="InterPro"/>
</dbReference>
<feature type="repeat" description="PPR" evidence="3">
    <location>
        <begin position="423"/>
        <end position="457"/>
    </location>
</feature>
<evidence type="ECO:0000256" key="2">
    <source>
        <dbReference type="ARBA" id="ARBA00022946"/>
    </source>
</evidence>
<dbReference type="PROSITE" id="PS51375">
    <property type="entry name" value="PPR"/>
    <property type="match status" value="2"/>
</dbReference>
<gene>
    <name evidence="5" type="ORF">SEVIR_9G359800v2</name>
</gene>
<keyword evidence="2" id="KW-0809">Transit peptide</keyword>
<dbReference type="InterPro" id="IPR044645">
    <property type="entry name" value="DG1/EMB2279-like"/>
</dbReference>
<dbReference type="AlphaFoldDB" id="A0A4U6TDX2"/>